<evidence type="ECO:0008006" key="10">
    <source>
        <dbReference type="Google" id="ProtNLM"/>
    </source>
</evidence>
<evidence type="ECO:0000256" key="5">
    <source>
        <dbReference type="ARBA" id="ARBA00022840"/>
    </source>
</evidence>
<dbReference type="GO" id="GO:0016787">
    <property type="term" value="F:hydrolase activity"/>
    <property type="evidence" value="ECO:0007669"/>
    <property type="project" value="UniProtKB-KW"/>
</dbReference>
<dbReference type="Gene3D" id="3.40.50.300">
    <property type="entry name" value="P-loop containing nucleotide triphosphate hydrolases"/>
    <property type="match status" value="3"/>
</dbReference>
<dbReference type="InterPro" id="IPR027417">
    <property type="entry name" value="P-loop_NTPase"/>
</dbReference>
<accession>A0A368F7K1</accession>
<evidence type="ECO:0000256" key="3">
    <source>
        <dbReference type="ARBA" id="ARBA00022801"/>
    </source>
</evidence>
<feature type="domain" description="DNA2/NAM7 helicase helicase" evidence="6">
    <location>
        <begin position="418"/>
        <end position="657"/>
    </location>
</feature>
<dbReference type="EMBL" id="JOJR01005852">
    <property type="protein sequence ID" value="RCN26845.1"/>
    <property type="molecule type" value="Genomic_DNA"/>
</dbReference>
<keyword evidence="2" id="KW-0547">Nucleotide-binding</keyword>
<keyword evidence="9" id="KW-1185">Reference proteome</keyword>
<evidence type="ECO:0000259" key="6">
    <source>
        <dbReference type="Pfam" id="PF13086"/>
    </source>
</evidence>
<dbReference type="InterPro" id="IPR050534">
    <property type="entry name" value="Coronavir_polyprotein_1ab"/>
</dbReference>
<dbReference type="GO" id="GO:0043139">
    <property type="term" value="F:5'-3' DNA helicase activity"/>
    <property type="evidence" value="ECO:0007669"/>
    <property type="project" value="TreeGrafter"/>
</dbReference>
<dbReference type="InterPro" id="IPR041677">
    <property type="entry name" value="DNA2/NAM7_AAA_11"/>
</dbReference>
<sequence length="832" mass="92670">MGEPIPQVPLVDLAQGDELTATVEGLVLDDRLDLLVVSLDPYAINIATGKRGFDPNKLIIGDLIWVYSLAPTVSFATSKTNPPCSVEEAQAVQSSTVWKVHRFALIYRTLYDTMGYVTNMTATRNPTMQLCMQGHRRLVYATKSRAADPEEFRTIQPNSLICAPFRPPQLQYMVFCCNYSSAEGAQRELMSHVADIPFFPPPPPVPFGIRKVSDDFQRMVENKIHGFDMFQTNPGAVLHFLETIYSVAGGTIAACIRESTDPVVHSTFWTTQDANRCPAIVNFRIPQGKKSGWSSGRLIQGAYGPHIFCGTILRIETEGEQVIVTAQLQVSDTVRWREHLRQSRWHGLVVGTALQAADDRATPTLAMLESSVLSTSVSRNSKGWQSMQAILAGGIQLLGENREDRSRITANFQGEEVQLNVDQVRAVNMFHKRFPIAVIDSAYGAGKTVCTAVMAKEAAEQDKQVLLSTVQNSALDVIAAKMMQLSSERVRPVRFVADRLAHDLERTCEIDLPHLLENFHLTHADQLSEEEVDKFEKFAAARAELRRFAFSGTDPLTMSAEHKSLLVLDYGVSKRIYKLIRIFMRCYKPNVFLATVSSALNLTMRKGLWRKASKQWDTILVDEASMVPEATIVTMLSRFGDACFTLIGDSKQLPPYVGVLQIPLAVSLSSQSALTIANEHESAPVCPVRIVYRPHIEMMRLNSQLFYEGSLLCGTRASKRSNLLDHVTMPNPVVPIAFVDVPSQSVQSITRSHSNETEARAVNALARFLITHDPRRVNVALSRAKDGLFIIGAVSALSQLPLWAQIREWCHVRRLITPLDFFDPNWAPAPRP</sequence>
<name>A0A368F7K1_ANCCA</name>
<dbReference type="OrthoDB" id="5813042at2759"/>
<dbReference type="GO" id="GO:0005524">
    <property type="term" value="F:ATP binding"/>
    <property type="evidence" value="ECO:0007669"/>
    <property type="project" value="UniProtKB-KW"/>
</dbReference>
<reference evidence="8 9" key="1">
    <citation type="submission" date="2014-10" db="EMBL/GenBank/DDBJ databases">
        <title>Draft genome of the hookworm Ancylostoma caninum.</title>
        <authorList>
            <person name="Mitreva M."/>
        </authorList>
    </citation>
    <scope>NUCLEOTIDE SEQUENCE [LARGE SCALE GENOMIC DNA]</scope>
    <source>
        <strain evidence="8 9">Baltimore</strain>
    </source>
</reference>
<dbReference type="STRING" id="29170.A0A368F7K1"/>
<dbReference type="SUPFAM" id="SSF52540">
    <property type="entry name" value="P-loop containing nucleoside triphosphate hydrolases"/>
    <property type="match status" value="1"/>
</dbReference>
<protein>
    <recommendedName>
        <fullName evidence="10">DNA2/NAM7 helicase-like C-terminal domain-containing protein</fullName>
    </recommendedName>
</protein>
<feature type="domain" description="DNA2/NAM7 helicase-like C-terminal" evidence="7">
    <location>
        <begin position="678"/>
        <end position="771"/>
    </location>
</feature>
<comment type="caution">
    <text evidence="8">The sequence shown here is derived from an EMBL/GenBank/DDBJ whole genome shotgun (WGS) entry which is preliminary data.</text>
</comment>
<dbReference type="PANTHER" id="PTHR43788:SF16">
    <property type="entry name" value="HELICASE WITH ZINC FINGER 2"/>
    <property type="match status" value="1"/>
</dbReference>
<organism evidence="8 9">
    <name type="scientific">Ancylostoma caninum</name>
    <name type="common">Dog hookworm</name>
    <dbReference type="NCBI Taxonomy" id="29170"/>
    <lineage>
        <taxon>Eukaryota</taxon>
        <taxon>Metazoa</taxon>
        <taxon>Ecdysozoa</taxon>
        <taxon>Nematoda</taxon>
        <taxon>Chromadorea</taxon>
        <taxon>Rhabditida</taxon>
        <taxon>Rhabditina</taxon>
        <taxon>Rhabditomorpha</taxon>
        <taxon>Strongyloidea</taxon>
        <taxon>Ancylostomatidae</taxon>
        <taxon>Ancylostomatinae</taxon>
        <taxon>Ancylostoma</taxon>
    </lineage>
</organism>
<evidence type="ECO:0000256" key="4">
    <source>
        <dbReference type="ARBA" id="ARBA00022806"/>
    </source>
</evidence>
<keyword evidence="4" id="KW-0347">Helicase</keyword>
<dbReference type="Pfam" id="PF13087">
    <property type="entry name" value="AAA_12"/>
    <property type="match status" value="1"/>
</dbReference>
<dbReference type="PANTHER" id="PTHR43788">
    <property type="entry name" value="DNA2/NAM7 HELICASE FAMILY MEMBER"/>
    <property type="match status" value="1"/>
</dbReference>
<gene>
    <name evidence="8" type="ORF">ANCCAN_27427</name>
</gene>
<proteinExistence type="inferred from homology"/>
<keyword evidence="3" id="KW-0378">Hydrolase</keyword>
<dbReference type="Pfam" id="PF13086">
    <property type="entry name" value="AAA_11"/>
    <property type="match status" value="1"/>
</dbReference>
<comment type="similarity">
    <text evidence="1">Belongs to the DNA2/NAM7 helicase family.</text>
</comment>
<evidence type="ECO:0000256" key="2">
    <source>
        <dbReference type="ARBA" id="ARBA00022741"/>
    </source>
</evidence>
<evidence type="ECO:0000313" key="8">
    <source>
        <dbReference type="EMBL" id="RCN26845.1"/>
    </source>
</evidence>
<dbReference type="InterPro" id="IPR041679">
    <property type="entry name" value="DNA2/NAM7-like_C"/>
</dbReference>
<evidence type="ECO:0000256" key="1">
    <source>
        <dbReference type="ARBA" id="ARBA00007913"/>
    </source>
</evidence>
<dbReference type="Proteomes" id="UP000252519">
    <property type="component" value="Unassembled WGS sequence"/>
</dbReference>
<keyword evidence="5" id="KW-0067">ATP-binding</keyword>
<dbReference type="AlphaFoldDB" id="A0A368F7K1"/>
<evidence type="ECO:0000313" key="9">
    <source>
        <dbReference type="Proteomes" id="UP000252519"/>
    </source>
</evidence>
<evidence type="ECO:0000259" key="7">
    <source>
        <dbReference type="Pfam" id="PF13087"/>
    </source>
</evidence>